<evidence type="ECO:0000313" key="2">
    <source>
        <dbReference type="EMBL" id="PCE40826.1"/>
    </source>
</evidence>
<gene>
    <name evidence="2" type="ORF">COO09_18395</name>
</gene>
<keyword evidence="3" id="KW-1185">Reference proteome</keyword>
<dbReference type="KEGG" id="rdi:CMV14_22460"/>
<dbReference type="InterPro" id="IPR029032">
    <property type="entry name" value="AhpD-like"/>
</dbReference>
<protein>
    <submittedName>
        <fullName evidence="2">Carboxymuconolactone decarboxylase family protein</fullName>
    </submittedName>
</protein>
<dbReference type="Proteomes" id="UP000218934">
    <property type="component" value="Unassembled WGS sequence"/>
</dbReference>
<organism evidence="2 3">
    <name type="scientific">Rhizorhabdus dicambivorans</name>
    <dbReference type="NCBI Taxonomy" id="1850238"/>
    <lineage>
        <taxon>Bacteria</taxon>
        <taxon>Pseudomonadati</taxon>
        <taxon>Pseudomonadota</taxon>
        <taxon>Alphaproteobacteria</taxon>
        <taxon>Sphingomonadales</taxon>
        <taxon>Sphingomonadaceae</taxon>
        <taxon>Rhizorhabdus</taxon>
    </lineage>
</organism>
<sequence>MPTVFKTSLPLRTIEDPNPAVSAPLKAAQAGMGMVPNMYAAMANLPALLETYNHGYGKFRAEAGFSPVEQEVVFLAISRLNGCHYCVAAHSFVGDMMSKVPTEVTDAIRDGRPVPDAKLEALRYFAHVMAESRGNPTPDQAKAFLEAGFTEEHILGIVLAISVKVISNYSNHIFHTELDPGFAGRAWSPAT</sequence>
<dbReference type="PANTHER" id="PTHR35446">
    <property type="entry name" value="SI:CH211-175M2.5"/>
    <property type="match status" value="1"/>
</dbReference>
<dbReference type="OrthoDB" id="9808310at2"/>
<comment type="caution">
    <text evidence="2">The sequence shown here is derived from an EMBL/GenBank/DDBJ whole genome shotgun (WGS) entry which is preliminary data.</text>
</comment>
<dbReference type="EMBL" id="NWUF01000022">
    <property type="protein sequence ID" value="PCE40826.1"/>
    <property type="molecule type" value="Genomic_DNA"/>
</dbReference>
<dbReference type="SUPFAM" id="SSF69118">
    <property type="entry name" value="AhpD-like"/>
    <property type="match status" value="1"/>
</dbReference>
<dbReference type="AlphaFoldDB" id="A0A2A4FT04"/>
<dbReference type="InterPro" id="IPR004675">
    <property type="entry name" value="AhpD_core"/>
</dbReference>
<dbReference type="Gene3D" id="1.20.1290.10">
    <property type="entry name" value="AhpD-like"/>
    <property type="match status" value="1"/>
</dbReference>
<evidence type="ECO:0000313" key="3">
    <source>
        <dbReference type="Proteomes" id="UP000218934"/>
    </source>
</evidence>
<name>A0A2A4FT04_9SPHN</name>
<dbReference type="NCBIfam" id="TIGR00778">
    <property type="entry name" value="ahpD_dom"/>
    <property type="match status" value="1"/>
</dbReference>
<proteinExistence type="predicted"/>
<feature type="domain" description="Carboxymuconolactone decarboxylase-like" evidence="1">
    <location>
        <begin position="46"/>
        <end position="113"/>
    </location>
</feature>
<dbReference type="InterPro" id="IPR003779">
    <property type="entry name" value="CMD-like"/>
</dbReference>
<dbReference type="Pfam" id="PF02627">
    <property type="entry name" value="CMD"/>
    <property type="match status" value="1"/>
</dbReference>
<dbReference type="GO" id="GO:0051920">
    <property type="term" value="F:peroxiredoxin activity"/>
    <property type="evidence" value="ECO:0007669"/>
    <property type="project" value="InterPro"/>
</dbReference>
<evidence type="ECO:0000259" key="1">
    <source>
        <dbReference type="Pfam" id="PF02627"/>
    </source>
</evidence>
<dbReference type="PANTHER" id="PTHR35446:SF3">
    <property type="entry name" value="CMD DOMAIN-CONTAINING PROTEIN"/>
    <property type="match status" value="1"/>
</dbReference>
<accession>A0A2A4FT04</accession>
<reference evidence="2 3" key="1">
    <citation type="submission" date="2017-09" db="EMBL/GenBank/DDBJ databases">
        <title>The Catabolism of 3,6-Dichlorosalicylic acid is Initiated by the Cytochrome P450 Monooxygenase DsmABC in Rhizorhabdus dicambivorans Ndbn-20.</title>
        <authorList>
            <person name="Na L."/>
        </authorList>
    </citation>
    <scope>NUCLEOTIDE SEQUENCE [LARGE SCALE GENOMIC DNA]</scope>
    <source>
        <strain evidence="2 3">Ndbn-20m</strain>
    </source>
</reference>
<dbReference type="RefSeq" id="WP_066966704.1">
    <property type="nucleotide sequence ID" value="NZ_CP023449.1"/>
</dbReference>